<dbReference type="SUPFAM" id="SSF53474">
    <property type="entry name" value="alpha/beta-Hydrolases"/>
    <property type="match status" value="1"/>
</dbReference>
<dbReference type="Gene3D" id="3.40.50.1820">
    <property type="entry name" value="alpha/beta hydrolase"/>
    <property type="match status" value="1"/>
</dbReference>
<keyword evidence="4" id="KW-1185">Reference proteome</keyword>
<evidence type="ECO:0000259" key="2">
    <source>
        <dbReference type="Pfam" id="PF01764"/>
    </source>
</evidence>
<sequence length="600" mass="66312">MPAGAKPNARIGRWVAKSVHAGIEGIAFIWTVSGFRIFLAANSLVLCYYLGPRRSTTVALGCACACAATKAVQVLATSEKFDDGGELASIWDYDPPGDLAGSGAWNVLRELATTLSSANEIFPELKDLPTLPIHEMALRLCFLYDAHDRHPEREDIPERERFQDEGELKHLSEMLWYADQAYEGESEKTLSQRLSKKGFGLVNYKLTSTWAEHCPAYFLAINLEEKKVIISIRGTAQIEDVITDLTALPTEFGNEKVLVHSGILASADWLYDRMFCVALGLHDAGYEVILVGHSLGAGAAALLGLRFKATGIDRLRVYGYGCPPCMDKKLAERCADYAVMVALRDDVVSRFSPQALERLQKELRDLDLDAAKQADDKRQGLEVVMSIYNAVERLQKINFPGMASDVDEKGRTAEEKAEKGQEDRRDLPLPEEKLQQYTPLVPGKVLYICRSEGEELQRKMVKGDYDGLQRICLSSCMITDHLSNSYYDGLGQGNLTHQTFIEEGKMEDPELKKEETESGDDSGRDDKDESKHEAKEASGNGDNDESSHGDESQGNEGEPIQDSSKQSSRPEKDPVSSDSQDSCKTEDSKEEQEGPSAGDS</sequence>
<evidence type="ECO:0000256" key="1">
    <source>
        <dbReference type="SAM" id="MobiDB-lite"/>
    </source>
</evidence>
<dbReference type="Proteomes" id="UP001497392">
    <property type="component" value="Unassembled WGS sequence"/>
</dbReference>
<gene>
    <name evidence="3" type="primary">g7617</name>
    <name evidence="3" type="ORF">VP750_LOCUS6518</name>
</gene>
<dbReference type="Pfam" id="PF01764">
    <property type="entry name" value="Lipase_3"/>
    <property type="match status" value="1"/>
</dbReference>
<proteinExistence type="predicted"/>
<dbReference type="InterPro" id="IPR002921">
    <property type="entry name" value="Fungal_lipase-type"/>
</dbReference>
<dbReference type="InterPro" id="IPR029058">
    <property type="entry name" value="AB_hydrolase_fold"/>
</dbReference>
<protein>
    <submittedName>
        <fullName evidence="3">G7617 protein</fullName>
    </submittedName>
</protein>
<evidence type="ECO:0000313" key="4">
    <source>
        <dbReference type="Proteomes" id="UP001497392"/>
    </source>
</evidence>
<evidence type="ECO:0000313" key="3">
    <source>
        <dbReference type="EMBL" id="CAL5224859.1"/>
    </source>
</evidence>
<feature type="region of interest" description="Disordered" evidence="1">
    <location>
        <begin position="503"/>
        <end position="600"/>
    </location>
</feature>
<feature type="compositionally biased region" description="Basic and acidic residues" evidence="1">
    <location>
        <begin position="503"/>
        <end position="536"/>
    </location>
</feature>
<name>A0ABP1FY97_9CHLO</name>
<dbReference type="PANTHER" id="PTHR47418">
    <property type="entry name" value="ALPHA/BETA-HYDROLASES SUPERFAMILY PROTEIN"/>
    <property type="match status" value="1"/>
</dbReference>
<dbReference type="EMBL" id="CAXHTA020000011">
    <property type="protein sequence ID" value="CAL5224859.1"/>
    <property type="molecule type" value="Genomic_DNA"/>
</dbReference>
<feature type="domain" description="Fungal lipase-type" evidence="2">
    <location>
        <begin position="230"/>
        <end position="354"/>
    </location>
</feature>
<organism evidence="3 4">
    <name type="scientific">Coccomyxa viridis</name>
    <dbReference type="NCBI Taxonomy" id="1274662"/>
    <lineage>
        <taxon>Eukaryota</taxon>
        <taxon>Viridiplantae</taxon>
        <taxon>Chlorophyta</taxon>
        <taxon>core chlorophytes</taxon>
        <taxon>Trebouxiophyceae</taxon>
        <taxon>Trebouxiophyceae incertae sedis</taxon>
        <taxon>Coccomyxaceae</taxon>
        <taxon>Coccomyxa</taxon>
    </lineage>
</organism>
<feature type="compositionally biased region" description="Basic and acidic residues" evidence="1">
    <location>
        <begin position="568"/>
        <end position="587"/>
    </location>
</feature>
<dbReference type="CDD" id="cd00519">
    <property type="entry name" value="Lipase_3"/>
    <property type="match status" value="1"/>
</dbReference>
<reference evidence="3 4" key="1">
    <citation type="submission" date="2024-06" db="EMBL/GenBank/DDBJ databases">
        <authorList>
            <person name="Kraege A."/>
            <person name="Thomma B."/>
        </authorList>
    </citation>
    <scope>NUCLEOTIDE SEQUENCE [LARGE SCALE GENOMIC DNA]</scope>
</reference>
<comment type="caution">
    <text evidence="3">The sequence shown here is derived from an EMBL/GenBank/DDBJ whole genome shotgun (WGS) entry which is preliminary data.</text>
</comment>
<feature type="compositionally biased region" description="Basic and acidic residues" evidence="1">
    <location>
        <begin position="406"/>
        <end position="430"/>
    </location>
</feature>
<feature type="region of interest" description="Disordered" evidence="1">
    <location>
        <begin position="403"/>
        <end position="430"/>
    </location>
</feature>
<accession>A0ABP1FY97</accession>